<dbReference type="EMBL" id="NKYE01000003">
    <property type="protein sequence ID" value="OZM73977.1"/>
    <property type="molecule type" value="Genomic_DNA"/>
</dbReference>
<keyword evidence="2" id="KW-0812">Transmembrane</keyword>
<dbReference type="Proteomes" id="UP000242444">
    <property type="component" value="Unassembled WGS sequence"/>
</dbReference>
<feature type="compositionally biased region" description="Acidic residues" evidence="1">
    <location>
        <begin position="85"/>
        <end position="95"/>
    </location>
</feature>
<feature type="region of interest" description="Disordered" evidence="1">
    <location>
        <begin position="67"/>
        <end position="95"/>
    </location>
</feature>
<organism evidence="3 4">
    <name type="scientific">Amycolatopsis antarctica</name>
    <dbReference type="NCBI Taxonomy" id="1854586"/>
    <lineage>
        <taxon>Bacteria</taxon>
        <taxon>Bacillati</taxon>
        <taxon>Actinomycetota</taxon>
        <taxon>Actinomycetes</taxon>
        <taxon>Pseudonocardiales</taxon>
        <taxon>Pseudonocardiaceae</taxon>
        <taxon>Amycolatopsis</taxon>
    </lineage>
</organism>
<proteinExistence type="predicted"/>
<accession>A0A263D8V2</accession>
<dbReference type="InParanoid" id="A0A263D8V2"/>
<reference evidence="3 4" key="1">
    <citation type="submission" date="2017-07" db="EMBL/GenBank/DDBJ databases">
        <title>Amycolatopsis antarcticus sp. nov., isolated from the surface of an Antarcticus brown macroalga.</title>
        <authorList>
            <person name="Wang J."/>
            <person name="Leiva S."/>
            <person name="Huang J."/>
            <person name="Huang Y."/>
        </authorList>
    </citation>
    <scope>NUCLEOTIDE SEQUENCE [LARGE SCALE GENOMIC DNA]</scope>
    <source>
        <strain evidence="3 4">AU-G6</strain>
    </source>
</reference>
<dbReference type="RefSeq" id="WP_094861734.1">
    <property type="nucleotide sequence ID" value="NZ_NKYE01000003.1"/>
</dbReference>
<comment type="caution">
    <text evidence="3">The sequence shown here is derived from an EMBL/GenBank/DDBJ whole genome shotgun (WGS) entry which is preliminary data.</text>
</comment>
<dbReference type="AlphaFoldDB" id="A0A263D8V2"/>
<name>A0A263D8V2_9PSEU</name>
<feature type="transmembrane region" description="Helical" evidence="2">
    <location>
        <begin position="47"/>
        <end position="68"/>
    </location>
</feature>
<keyword evidence="2" id="KW-1133">Transmembrane helix</keyword>
<keyword evidence="2" id="KW-0472">Membrane</keyword>
<evidence type="ECO:0000313" key="3">
    <source>
        <dbReference type="EMBL" id="OZM73977.1"/>
    </source>
</evidence>
<evidence type="ECO:0000313" key="4">
    <source>
        <dbReference type="Proteomes" id="UP000242444"/>
    </source>
</evidence>
<keyword evidence="4" id="KW-1185">Reference proteome</keyword>
<protein>
    <recommendedName>
        <fullName evidence="5">Holin</fullName>
    </recommendedName>
</protein>
<evidence type="ECO:0000256" key="2">
    <source>
        <dbReference type="SAM" id="Phobius"/>
    </source>
</evidence>
<feature type="transmembrane region" description="Helical" evidence="2">
    <location>
        <begin position="20"/>
        <end position="40"/>
    </location>
</feature>
<gene>
    <name evidence="3" type="ORF">CFN78_06730</name>
</gene>
<sequence length="95" mass="9657">MSTHNLNPSPVSVFQRYAKAFAALAGAATPAAVIVVLGLVGVTVDQTVAAVICTVLAAVATLLGPANVEPAPELPPPPVQGTYPVDDEDDPEDPR</sequence>
<evidence type="ECO:0008006" key="5">
    <source>
        <dbReference type="Google" id="ProtNLM"/>
    </source>
</evidence>
<evidence type="ECO:0000256" key="1">
    <source>
        <dbReference type="SAM" id="MobiDB-lite"/>
    </source>
</evidence>